<dbReference type="EMBL" id="BHZD01000001">
    <property type="protein sequence ID" value="GCD45151.1"/>
    <property type="molecule type" value="Genomic_DNA"/>
</dbReference>
<keyword evidence="3" id="KW-1185">Reference proteome</keyword>
<gene>
    <name evidence="2" type="ORF">GKJPGBOP_04872</name>
</gene>
<evidence type="ECO:0008006" key="4">
    <source>
        <dbReference type="Google" id="ProtNLM"/>
    </source>
</evidence>
<accession>A0A401W7B3</accession>
<dbReference type="Proteomes" id="UP000286746">
    <property type="component" value="Unassembled WGS sequence"/>
</dbReference>
<organism evidence="2 3">
    <name type="scientific">Streptomyces paromomycinus</name>
    <name type="common">Streptomyces rimosus subsp. paromomycinus</name>
    <dbReference type="NCBI Taxonomy" id="92743"/>
    <lineage>
        <taxon>Bacteria</taxon>
        <taxon>Bacillati</taxon>
        <taxon>Actinomycetota</taxon>
        <taxon>Actinomycetes</taxon>
        <taxon>Kitasatosporales</taxon>
        <taxon>Streptomycetaceae</taxon>
        <taxon>Streptomyces</taxon>
    </lineage>
</organism>
<evidence type="ECO:0000256" key="1">
    <source>
        <dbReference type="SAM" id="MobiDB-lite"/>
    </source>
</evidence>
<dbReference type="RefSeq" id="WP_125055806.1">
    <property type="nucleotide sequence ID" value="NZ_BHZD01000001.1"/>
</dbReference>
<dbReference type="AlphaFoldDB" id="A0A401W7B3"/>
<comment type="caution">
    <text evidence="2">The sequence shown here is derived from an EMBL/GenBank/DDBJ whole genome shotgun (WGS) entry which is preliminary data.</text>
</comment>
<sequence>MSGESTTARRAELAERVKGIDGADSKNDLMSEIKKALAVQAPFGNPASIESVGKSYRAAADACAHEVQPRIRKVAQETLPDAWTGTTAVKAADVVAAADRAAQQMAEAFSKAGGELIRLADAVRSAQDTDRRGRPSLEEALSLLGGEDGFFDDMWEDDGEEDAKNRAKSLAQTGVADLHRAAVTADDAGREAARELNKYAAEARSGKVTAQGLTAADKLMLADTSTVDENDPAREQNEILTSNDLQRSSQYLNKMSAADRAEFERMLAESKSPEERAYLMKALAAGNGLDSVRGFRDKIHPHGDDEAWLAAHLTPVVTQGDSKDDEGLNDDGSNVNKDTAAFDGQAWAQGGDGQEGTCVASSTVTARAMVDPVYALGLTGGESGQENDPEAFRERLVDEQHRVHEEGDGGHEGWFGTGAPSGMDNDGKTEVVNKEISPHTGGAYELRETGSADARRDALPDIEKAVAEGKPVPIGVEGYKDGDRSGHAMMIVGQEGDMLQVYNPWGTTTWVSEDDFVNGRMQKASDNDLPDAYAVHVPK</sequence>
<feature type="region of interest" description="Disordered" evidence="1">
    <location>
        <begin position="319"/>
        <end position="338"/>
    </location>
</feature>
<evidence type="ECO:0000313" key="2">
    <source>
        <dbReference type="EMBL" id="GCD45151.1"/>
    </source>
</evidence>
<name>A0A401W7B3_STREY</name>
<evidence type="ECO:0000313" key="3">
    <source>
        <dbReference type="Proteomes" id="UP000286746"/>
    </source>
</evidence>
<protein>
    <recommendedName>
        <fullName evidence="4">Peptidoglycan-binding protein</fullName>
    </recommendedName>
</protein>
<reference evidence="2 3" key="1">
    <citation type="submission" date="2018-11" db="EMBL/GenBank/DDBJ databases">
        <title>Whole genome sequence of Streptomyces paromomycinus NBRC 15454(T).</title>
        <authorList>
            <person name="Komaki H."/>
            <person name="Tamura T."/>
        </authorList>
    </citation>
    <scope>NUCLEOTIDE SEQUENCE [LARGE SCALE GENOMIC DNA]</scope>
    <source>
        <strain evidence="2 3">NBRC 15454</strain>
    </source>
</reference>
<proteinExistence type="predicted"/>